<feature type="compositionally biased region" description="Basic and acidic residues" evidence="1">
    <location>
        <begin position="66"/>
        <end position="81"/>
    </location>
</feature>
<feature type="region of interest" description="Disordered" evidence="1">
    <location>
        <begin position="14"/>
        <end position="82"/>
    </location>
</feature>
<evidence type="ECO:0000313" key="3">
    <source>
        <dbReference type="EMBL" id="MFD2802712.1"/>
    </source>
</evidence>
<evidence type="ECO:0000256" key="2">
    <source>
        <dbReference type="SAM" id="Phobius"/>
    </source>
</evidence>
<dbReference type="EMBL" id="JBHUOF010000049">
    <property type="protein sequence ID" value="MFD2802712.1"/>
    <property type="molecule type" value="Genomic_DNA"/>
</dbReference>
<protein>
    <submittedName>
        <fullName evidence="3">Uncharacterized protein</fullName>
    </submittedName>
</protein>
<dbReference type="RefSeq" id="WP_377396078.1">
    <property type="nucleotide sequence ID" value="NZ_JBHSAN010000054.1"/>
</dbReference>
<comment type="caution">
    <text evidence="3">The sequence shown here is derived from an EMBL/GenBank/DDBJ whole genome shotgun (WGS) entry which is preliminary data.</text>
</comment>
<feature type="transmembrane region" description="Helical" evidence="2">
    <location>
        <begin position="88"/>
        <end position="109"/>
    </location>
</feature>
<evidence type="ECO:0000256" key="1">
    <source>
        <dbReference type="SAM" id="MobiDB-lite"/>
    </source>
</evidence>
<organism evidence="3 4">
    <name type="scientific">Prauserella oleivorans</name>
    <dbReference type="NCBI Taxonomy" id="1478153"/>
    <lineage>
        <taxon>Bacteria</taxon>
        <taxon>Bacillati</taxon>
        <taxon>Actinomycetota</taxon>
        <taxon>Actinomycetes</taxon>
        <taxon>Pseudonocardiales</taxon>
        <taxon>Pseudonocardiaceae</taxon>
        <taxon>Prauserella</taxon>
    </lineage>
</organism>
<keyword evidence="4" id="KW-1185">Reference proteome</keyword>
<dbReference type="Proteomes" id="UP001597478">
    <property type="component" value="Unassembled WGS sequence"/>
</dbReference>
<feature type="compositionally biased region" description="Low complexity" evidence="1">
    <location>
        <begin position="14"/>
        <end position="25"/>
    </location>
</feature>
<proteinExistence type="predicted"/>
<gene>
    <name evidence="3" type="ORF">ACFS2C_25300</name>
</gene>
<feature type="compositionally biased region" description="Gly residues" evidence="1">
    <location>
        <begin position="39"/>
        <end position="49"/>
    </location>
</feature>
<name>A0ABW5WFV0_9PSEU</name>
<reference evidence="4" key="1">
    <citation type="journal article" date="2019" name="Int. J. Syst. Evol. Microbiol.">
        <title>The Global Catalogue of Microorganisms (GCM) 10K type strain sequencing project: providing services to taxonomists for standard genome sequencing and annotation.</title>
        <authorList>
            <consortium name="The Broad Institute Genomics Platform"/>
            <consortium name="The Broad Institute Genome Sequencing Center for Infectious Disease"/>
            <person name="Wu L."/>
            <person name="Ma J."/>
        </authorList>
    </citation>
    <scope>NUCLEOTIDE SEQUENCE [LARGE SCALE GENOMIC DNA]</scope>
    <source>
        <strain evidence="4">IBRC-M 10906</strain>
    </source>
</reference>
<keyword evidence="2" id="KW-0472">Membrane</keyword>
<evidence type="ECO:0000313" key="4">
    <source>
        <dbReference type="Proteomes" id="UP001597478"/>
    </source>
</evidence>
<keyword evidence="2" id="KW-1133">Transmembrane helix</keyword>
<accession>A0ABW5WFV0</accession>
<keyword evidence="2" id="KW-0812">Transmembrane</keyword>
<sequence length="110" mass="11472">MSDDPERLLAEALRAQARNAPPAQAGSSYPEPPVVETPGGYGLLSGAGEGSLERERAALEAQGAGRADEPEPARPRREPEPRPFPLPWILLLAVALGLASGSLVGLLTLL</sequence>